<evidence type="ECO:0000259" key="5">
    <source>
        <dbReference type="PROSITE" id="PS51387"/>
    </source>
</evidence>
<feature type="chain" id="PRO_5025347797" evidence="4">
    <location>
        <begin position="22"/>
        <end position="594"/>
    </location>
</feature>
<keyword evidence="7" id="KW-1185">Reference proteome</keyword>
<name>A0A6A6U982_9PEZI</name>
<evidence type="ECO:0000313" key="6">
    <source>
        <dbReference type="EMBL" id="KAF2668007.1"/>
    </source>
</evidence>
<evidence type="ECO:0000313" key="7">
    <source>
        <dbReference type="Proteomes" id="UP000799302"/>
    </source>
</evidence>
<proteinExistence type="inferred from homology"/>
<dbReference type="InterPro" id="IPR016166">
    <property type="entry name" value="FAD-bd_PCMH"/>
</dbReference>
<evidence type="ECO:0000256" key="4">
    <source>
        <dbReference type="SAM" id="SignalP"/>
    </source>
</evidence>
<protein>
    <submittedName>
        <fullName evidence="6">FAD-binding domain-containing protein</fullName>
    </submittedName>
</protein>
<dbReference type="GO" id="GO:0071949">
    <property type="term" value="F:FAD binding"/>
    <property type="evidence" value="ECO:0007669"/>
    <property type="project" value="InterPro"/>
</dbReference>
<evidence type="ECO:0000256" key="2">
    <source>
        <dbReference type="ARBA" id="ARBA00023002"/>
    </source>
</evidence>
<dbReference type="InterPro" id="IPR036318">
    <property type="entry name" value="FAD-bd_PCMH-like_sf"/>
</dbReference>
<feature type="compositionally biased region" description="Basic and acidic residues" evidence="3">
    <location>
        <begin position="398"/>
        <end position="408"/>
    </location>
</feature>
<reference evidence="6" key="1">
    <citation type="journal article" date="2020" name="Stud. Mycol.">
        <title>101 Dothideomycetes genomes: a test case for predicting lifestyles and emergence of pathogens.</title>
        <authorList>
            <person name="Haridas S."/>
            <person name="Albert R."/>
            <person name="Binder M."/>
            <person name="Bloem J."/>
            <person name="Labutti K."/>
            <person name="Salamov A."/>
            <person name="Andreopoulos B."/>
            <person name="Baker S."/>
            <person name="Barry K."/>
            <person name="Bills G."/>
            <person name="Bluhm B."/>
            <person name="Cannon C."/>
            <person name="Castanera R."/>
            <person name="Culley D."/>
            <person name="Daum C."/>
            <person name="Ezra D."/>
            <person name="Gonzalez J."/>
            <person name="Henrissat B."/>
            <person name="Kuo A."/>
            <person name="Liang C."/>
            <person name="Lipzen A."/>
            <person name="Lutzoni F."/>
            <person name="Magnuson J."/>
            <person name="Mondo S."/>
            <person name="Nolan M."/>
            <person name="Ohm R."/>
            <person name="Pangilinan J."/>
            <person name="Park H.-J."/>
            <person name="Ramirez L."/>
            <person name="Alfaro M."/>
            <person name="Sun H."/>
            <person name="Tritt A."/>
            <person name="Yoshinaga Y."/>
            <person name="Zwiers L.-H."/>
            <person name="Turgeon B."/>
            <person name="Goodwin S."/>
            <person name="Spatafora J."/>
            <person name="Crous P."/>
            <person name="Grigoriev I."/>
        </authorList>
    </citation>
    <scope>NUCLEOTIDE SEQUENCE</scope>
    <source>
        <strain evidence="6">CBS 115976</strain>
    </source>
</reference>
<dbReference type="Pfam" id="PF01565">
    <property type="entry name" value="FAD_binding_4"/>
    <property type="match status" value="1"/>
</dbReference>
<dbReference type="InterPro" id="IPR050432">
    <property type="entry name" value="FAD-linked_Oxidoreductases_BP"/>
</dbReference>
<dbReference type="Pfam" id="PF08031">
    <property type="entry name" value="BBE"/>
    <property type="match status" value="1"/>
</dbReference>
<dbReference type="InterPro" id="IPR012951">
    <property type="entry name" value="BBE"/>
</dbReference>
<dbReference type="SUPFAM" id="SSF56176">
    <property type="entry name" value="FAD-binding/transporter-associated domain-like"/>
    <property type="match status" value="1"/>
</dbReference>
<dbReference type="Gene3D" id="3.30.465.10">
    <property type="match status" value="2"/>
</dbReference>
<dbReference type="Proteomes" id="UP000799302">
    <property type="component" value="Unassembled WGS sequence"/>
</dbReference>
<keyword evidence="4" id="KW-0732">Signal</keyword>
<accession>A0A6A6U982</accession>
<dbReference type="GO" id="GO:0016491">
    <property type="term" value="F:oxidoreductase activity"/>
    <property type="evidence" value="ECO:0007669"/>
    <property type="project" value="UniProtKB-KW"/>
</dbReference>
<gene>
    <name evidence="6" type="ORF">BT63DRAFT_457308</name>
</gene>
<evidence type="ECO:0000256" key="1">
    <source>
        <dbReference type="ARBA" id="ARBA00005466"/>
    </source>
</evidence>
<keyword evidence="2" id="KW-0560">Oxidoreductase</keyword>
<dbReference type="InterPro" id="IPR006093">
    <property type="entry name" value="Oxy_OxRdtase_FAD_BS"/>
</dbReference>
<feature type="region of interest" description="Disordered" evidence="3">
    <location>
        <begin position="391"/>
        <end position="412"/>
    </location>
</feature>
<dbReference type="Gene3D" id="3.40.462.20">
    <property type="match status" value="1"/>
</dbReference>
<dbReference type="PROSITE" id="PS00862">
    <property type="entry name" value="OX2_COVAL_FAD"/>
    <property type="match status" value="1"/>
</dbReference>
<dbReference type="PROSITE" id="PS51387">
    <property type="entry name" value="FAD_PCMH"/>
    <property type="match status" value="1"/>
</dbReference>
<dbReference type="InterPro" id="IPR006094">
    <property type="entry name" value="Oxid_FAD_bind_N"/>
</dbReference>
<dbReference type="PANTHER" id="PTHR13878:SF91">
    <property type="entry name" value="FAD BINDING DOMAIN PROTEIN (AFU_ORTHOLOGUE AFUA_6G12070)-RELATED"/>
    <property type="match status" value="1"/>
</dbReference>
<dbReference type="OrthoDB" id="9983560at2759"/>
<organism evidence="6 7">
    <name type="scientific">Microthyrium microscopicum</name>
    <dbReference type="NCBI Taxonomy" id="703497"/>
    <lineage>
        <taxon>Eukaryota</taxon>
        <taxon>Fungi</taxon>
        <taxon>Dikarya</taxon>
        <taxon>Ascomycota</taxon>
        <taxon>Pezizomycotina</taxon>
        <taxon>Dothideomycetes</taxon>
        <taxon>Dothideomycetes incertae sedis</taxon>
        <taxon>Microthyriales</taxon>
        <taxon>Microthyriaceae</taxon>
        <taxon>Microthyrium</taxon>
    </lineage>
</organism>
<sequence>MLITFCLWSFLLYSFSVQAAAQCKSIPGSSGWPSLMDWNEFNTTVKGRLLKPDPPAATCHDDYDSYSLIRCAALKIKFLDSTWHAAHPTSNMWQNYNNYSCTPTSESCTGSGLPIYVVEAHEPMDVKAAVDFARTKNIRLNIKSTGHDFLGRSVQPNSLSIWTHHLKTTQWHEKSFSPKGCDLVIDGPAVTAGSGSQWGELNAEADKRKLALVSGGFNSVSLGGFLSNGGHGGLSAKYGFGADMVLQIELVTPSGEIITANECQNTDYFWAMRGGGGSTYGVALTYTLKALPTFRTAMWIGFASGWDEIAYLHSQWPKLAAVGASGYMMGYLPLITAVPFYVTLPNATIRQLKSILDPITDSLDGWGVDDPPAAGNSSRLSGRRGNYTEFDSWGQAEPHVHSRQDKTNDSTQGLYKRAQEGITDYFPGMGSNKLLVSWLYSAADVQHPNLKEALKAALSESGTIYLNDATMGVGTQNPPYLRGGGNAVNPALRTAVMRPAAEMQWLGNDPAVWTKKREVAQKLGASLRSISPNGGTYANEADPDTPNWQHAFWGSNYDRLLRIKKMVDPEGVFYCRRCVGSEFFEDHDGILCRK</sequence>
<dbReference type="AlphaFoldDB" id="A0A6A6U982"/>
<dbReference type="EMBL" id="MU004237">
    <property type="protein sequence ID" value="KAF2668007.1"/>
    <property type="molecule type" value="Genomic_DNA"/>
</dbReference>
<comment type="similarity">
    <text evidence="1">Belongs to the oxygen-dependent FAD-linked oxidoreductase family.</text>
</comment>
<feature type="domain" description="FAD-binding PCMH-type" evidence="5">
    <location>
        <begin position="110"/>
        <end position="293"/>
    </location>
</feature>
<evidence type="ECO:0000256" key="3">
    <source>
        <dbReference type="SAM" id="MobiDB-lite"/>
    </source>
</evidence>
<dbReference type="PANTHER" id="PTHR13878">
    <property type="entry name" value="GULONOLACTONE OXIDASE"/>
    <property type="match status" value="1"/>
</dbReference>
<feature type="signal peptide" evidence="4">
    <location>
        <begin position="1"/>
        <end position="21"/>
    </location>
</feature>
<dbReference type="InterPro" id="IPR016169">
    <property type="entry name" value="FAD-bd_PCMH_sub2"/>
</dbReference>